<dbReference type="Pfam" id="PF07731">
    <property type="entry name" value="Cu-oxidase_2"/>
    <property type="match status" value="1"/>
</dbReference>
<sequence length="483" mass="52776">MVTRRELLTGVAAFSGSAVASFAFAGRKAIAREPVIAQPVAHDTKKLFLDLAERPAALPCFDGKTLPLWTFQEGTLFPVVRMKLGERLDTRFKNDLPRPGEYASIHWHGLRIPNDQDGVPFMTQKPVDPGGVGTYSFVPPDTGSFFFHTHCNSTEHMGRGLVGALIIEGDEIEPPDAEYVLLMKDWRISPDGTFLPFSTDAGAAKAGTPGTVRSVNGERPAVFKVPSSANVRIRFYNVDPTRISEIGFEDAEAAIIAIDGNGLDPLPLLSWRMGPAMRLDILLRTAPAGGSVRLMDFFAKEPVVLAEFHSEGPPKRNGKFEPTPLKVMPFPKVDVNGAQQIPFIFSATATGEALAELGNSGIEIGSLCLAKRTFWAINKQAWPGMDHKDLGPPLAVLKSGQSYIFDLQNTTPHSHPIHIHGHTFEVMSSSMRHVPPHRADTVLLRPNERVQAGIVGGQPGTWMFHCHIIDHQEAGMMGYIEVT</sequence>
<proteinExistence type="predicted"/>
<dbReference type="InterPro" id="IPR002355">
    <property type="entry name" value="Cu_oxidase_Cu_BS"/>
</dbReference>
<dbReference type="Gene3D" id="2.60.40.420">
    <property type="entry name" value="Cupredoxins - blue copper proteins"/>
    <property type="match status" value="3"/>
</dbReference>
<evidence type="ECO:0000313" key="5">
    <source>
        <dbReference type="EMBL" id="AGK56494.1"/>
    </source>
</evidence>
<gene>
    <name evidence="5" type="ORF">HYPDE_24043</name>
</gene>
<dbReference type="eggNOG" id="COG2132">
    <property type="taxonomic scope" value="Bacteria"/>
</dbReference>
<dbReference type="PROSITE" id="PS51318">
    <property type="entry name" value="TAT"/>
    <property type="match status" value="1"/>
</dbReference>
<dbReference type="Pfam" id="PF07732">
    <property type="entry name" value="Cu-oxidase_3"/>
    <property type="match status" value="1"/>
</dbReference>
<dbReference type="KEGG" id="hdt:HYPDE_24043"/>
<dbReference type="CDD" id="cd13861">
    <property type="entry name" value="CuRO_1_CumA_like"/>
    <property type="match status" value="1"/>
</dbReference>
<accession>N0AZE6</accession>
<dbReference type="CDD" id="cd13906">
    <property type="entry name" value="CuRO_3_CumA_like"/>
    <property type="match status" value="1"/>
</dbReference>
<dbReference type="AlphaFoldDB" id="N0AZE6"/>
<evidence type="ECO:0000256" key="1">
    <source>
        <dbReference type="ARBA" id="ARBA00022723"/>
    </source>
</evidence>
<dbReference type="InterPro" id="IPR011706">
    <property type="entry name" value="Cu-oxidase_C"/>
</dbReference>
<keyword evidence="6" id="KW-1185">Reference proteome</keyword>
<dbReference type="InterPro" id="IPR006311">
    <property type="entry name" value="TAT_signal"/>
</dbReference>
<dbReference type="RefSeq" id="WP_015596532.1">
    <property type="nucleotide sequence ID" value="NC_021172.1"/>
</dbReference>
<dbReference type="SUPFAM" id="SSF49503">
    <property type="entry name" value="Cupredoxins"/>
    <property type="match status" value="3"/>
</dbReference>
<dbReference type="InterPro" id="IPR045087">
    <property type="entry name" value="Cu-oxidase_fam"/>
</dbReference>
<dbReference type="PANTHER" id="PTHR11709:SF2">
    <property type="entry name" value="MULTICOPPER OXIDASE LPR1"/>
    <property type="match status" value="1"/>
</dbReference>
<dbReference type="InterPro" id="IPR011707">
    <property type="entry name" value="Cu-oxidase-like_N"/>
</dbReference>
<dbReference type="STRING" id="670307.HYPDE_24043"/>
<evidence type="ECO:0000313" key="6">
    <source>
        <dbReference type="Proteomes" id="UP000005952"/>
    </source>
</evidence>
<dbReference type="GO" id="GO:0005507">
    <property type="term" value="F:copper ion binding"/>
    <property type="evidence" value="ECO:0007669"/>
    <property type="project" value="InterPro"/>
</dbReference>
<dbReference type="HOGENOM" id="CLU_009100_6_1_5"/>
<feature type="domain" description="Plastocyanin-like" evidence="3">
    <location>
        <begin position="390"/>
        <end position="482"/>
    </location>
</feature>
<name>N0AZE6_9HYPH</name>
<dbReference type="PROSITE" id="PS00080">
    <property type="entry name" value="MULTICOPPER_OXIDASE2"/>
    <property type="match status" value="1"/>
</dbReference>
<dbReference type="InterPro" id="IPR008972">
    <property type="entry name" value="Cupredoxin"/>
</dbReference>
<keyword evidence="2" id="KW-0560">Oxidoreductase</keyword>
<reference evidence="5 6" key="1">
    <citation type="journal article" date="2013" name="Genome Announc.">
        <title>Genome sequences for three denitrifying bacterial strains isolated from a uranium- and nitrate-contaminated subsurface environment.</title>
        <authorList>
            <person name="Venkatramanan R."/>
            <person name="Prakash O."/>
            <person name="Woyke T."/>
            <person name="Chain P."/>
            <person name="Goodwin L.A."/>
            <person name="Watson D."/>
            <person name="Brooks S."/>
            <person name="Kostka J.E."/>
            <person name="Green S.J."/>
        </authorList>
    </citation>
    <scope>NUCLEOTIDE SEQUENCE [LARGE SCALE GENOMIC DNA]</scope>
    <source>
        <strain evidence="5 6">1NES1</strain>
    </source>
</reference>
<feature type="domain" description="Plastocyanin-like" evidence="4">
    <location>
        <begin position="63"/>
        <end position="170"/>
    </location>
</feature>
<evidence type="ECO:0000259" key="3">
    <source>
        <dbReference type="Pfam" id="PF07731"/>
    </source>
</evidence>
<dbReference type="GO" id="GO:0030288">
    <property type="term" value="C:outer membrane-bounded periplasmic space"/>
    <property type="evidence" value="ECO:0007669"/>
    <property type="project" value="TreeGrafter"/>
</dbReference>
<organism evidence="5 6">
    <name type="scientific">Hyphomicrobium denitrificans 1NES1</name>
    <dbReference type="NCBI Taxonomy" id="670307"/>
    <lineage>
        <taxon>Bacteria</taxon>
        <taxon>Pseudomonadati</taxon>
        <taxon>Pseudomonadota</taxon>
        <taxon>Alphaproteobacteria</taxon>
        <taxon>Hyphomicrobiales</taxon>
        <taxon>Hyphomicrobiaceae</taxon>
        <taxon>Hyphomicrobium</taxon>
    </lineage>
</organism>
<dbReference type="OrthoDB" id="9757546at2"/>
<dbReference type="Proteomes" id="UP000005952">
    <property type="component" value="Chromosome"/>
</dbReference>
<evidence type="ECO:0000259" key="4">
    <source>
        <dbReference type="Pfam" id="PF07732"/>
    </source>
</evidence>
<keyword evidence="1" id="KW-0479">Metal-binding</keyword>
<dbReference type="PANTHER" id="PTHR11709">
    <property type="entry name" value="MULTI-COPPER OXIDASE"/>
    <property type="match status" value="1"/>
</dbReference>
<protein>
    <submittedName>
        <fullName evidence="5">Multicopper oxidase type 3</fullName>
    </submittedName>
</protein>
<dbReference type="EMBL" id="CP005587">
    <property type="protein sequence ID" value="AGK56494.1"/>
    <property type="molecule type" value="Genomic_DNA"/>
</dbReference>
<evidence type="ECO:0000256" key="2">
    <source>
        <dbReference type="ARBA" id="ARBA00023002"/>
    </source>
</evidence>
<dbReference type="GO" id="GO:0016491">
    <property type="term" value="F:oxidoreductase activity"/>
    <property type="evidence" value="ECO:0007669"/>
    <property type="project" value="UniProtKB-KW"/>
</dbReference>